<protein>
    <submittedName>
        <fullName evidence="1">Uncharacterized protein</fullName>
    </submittedName>
</protein>
<dbReference type="AlphaFoldDB" id="A0AAN9MG56"/>
<proteinExistence type="predicted"/>
<gene>
    <name evidence="1" type="ORF">VNO80_19440</name>
</gene>
<evidence type="ECO:0000313" key="1">
    <source>
        <dbReference type="EMBL" id="KAK7353984.1"/>
    </source>
</evidence>
<keyword evidence="2" id="KW-1185">Reference proteome</keyword>
<comment type="caution">
    <text evidence="1">The sequence shown here is derived from an EMBL/GenBank/DDBJ whole genome shotgun (WGS) entry which is preliminary data.</text>
</comment>
<evidence type="ECO:0000313" key="2">
    <source>
        <dbReference type="Proteomes" id="UP001374584"/>
    </source>
</evidence>
<sequence length="136" mass="15815">MKGRTPESRYLGCNVKVKIDQLDNIDEIEERVPKRLQLNDAKDENRDYEQNNGVSIKGFIEETMSSCFSPLLKEVLDKAHEQSPPGLVPMPLSLCPQDVDHAQWRKRGILELEVYLKRLELLQDQIKARLEELRSR</sequence>
<dbReference type="Proteomes" id="UP001374584">
    <property type="component" value="Unassembled WGS sequence"/>
</dbReference>
<name>A0AAN9MG56_PHACN</name>
<dbReference type="EMBL" id="JAYMYR010000007">
    <property type="protein sequence ID" value="KAK7353984.1"/>
    <property type="molecule type" value="Genomic_DNA"/>
</dbReference>
<organism evidence="1 2">
    <name type="scientific">Phaseolus coccineus</name>
    <name type="common">Scarlet runner bean</name>
    <name type="synonym">Phaseolus multiflorus</name>
    <dbReference type="NCBI Taxonomy" id="3886"/>
    <lineage>
        <taxon>Eukaryota</taxon>
        <taxon>Viridiplantae</taxon>
        <taxon>Streptophyta</taxon>
        <taxon>Embryophyta</taxon>
        <taxon>Tracheophyta</taxon>
        <taxon>Spermatophyta</taxon>
        <taxon>Magnoliopsida</taxon>
        <taxon>eudicotyledons</taxon>
        <taxon>Gunneridae</taxon>
        <taxon>Pentapetalae</taxon>
        <taxon>rosids</taxon>
        <taxon>fabids</taxon>
        <taxon>Fabales</taxon>
        <taxon>Fabaceae</taxon>
        <taxon>Papilionoideae</taxon>
        <taxon>50 kb inversion clade</taxon>
        <taxon>NPAAA clade</taxon>
        <taxon>indigoferoid/millettioid clade</taxon>
        <taxon>Phaseoleae</taxon>
        <taxon>Phaseolus</taxon>
    </lineage>
</organism>
<accession>A0AAN9MG56</accession>
<reference evidence="1 2" key="1">
    <citation type="submission" date="2024-01" db="EMBL/GenBank/DDBJ databases">
        <title>The genomes of 5 underutilized Papilionoideae crops provide insights into root nodulation and disease resistanc.</title>
        <authorList>
            <person name="Jiang F."/>
        </authorList>
    </citation>
    <scope>NUCLEOTIDE SEQUENCE [LARGE SCALE GENOMIC DNA]</scope>
    <source>
        <strain evidence="1">JINMINGXINNONG_FW02</strain>
        <tissue evidence="1">Leaves</tissue>
    </source>
</reference>